<evidence type="ECO:0000313" key="2">
    <source>
        <dbReference type="Proteomes" id="UP000580250"/>
    </source>
</evidence>
<evidence type="ECO:0000313" key="1">
    <source>
        <dbReference type="EMBL" id="CAD2200127.1"/>
    </source>
</evidence>
<gene>
    <name evidence="1" type="ORF">MENT_LOCUS53571</name>
</gene>
<sequence>MNPQPTANILLCQSTSSGTTFIFVGTTFYVLGKTSPETGTTSPVVLPCEKQLALFLEQPLHIKEQHHQSWSPVLKQLLAVG</sequence>
<dbReference type="Proteomes" id="UP000580250">
    <property type="component" value="Unassembled WGS sequence"/>
</dbReference>
<dbReference type="AlphaFoldDB" id="A0A6V7XMK1"/>
<comment type="caution">
    <text evidence="1">The sequence shown here is derived from an EMBL/GenBank/DDBJ whole genome shotgun (WGS) entry which is preliminary data.</text>
</comment>
<organism evidence="1 2">
    <name type="scientific">Meloidogyne enterolobii</name>
    <name type="common">Root-knot nematode worm</name>
    <name type="synonym">Meloidogyne mayaguensis</name>
    <dbReference type="NCBI Taxonomy" id="390850"/>
    <lineage>
        <taxon>Eukaryota</taxon>
        <taxon>Metazoa</taxon>
        <taxon>Ecdysozoa</taxon>
        <taxon>Nematoda</taxon>
        <taxon>Chromadorea</taxon>
        <taxon>Rhabditida</taxon>
        <taxon>Tylenchina</taxon>
        <taxon>Tylenchomorpha</taxon>
        <taxon>Tylenchoidea</taxon>
        <taxon>Meloidogynidae</taxon>
        <taxon>Meloidogyninae</taxon>
        <taxon>Meloidogyne</taxon>
    </lineage>
</organism>
<accession>A0A6V7XMK1</accession>
<proteinExistence type="predicted"/>
<name>A0A6V7XMK1_MELEN</name>
<protein>
    <submittedName>
        <fullName evidence="1">Uncharacterized protein</fullName>
    </submittedName>
</protein>
<reference evidence="1 2" key="1">
    <citation type="submission" date="2020-08" db="EMBL/GenBank/DDBJ databases">
        <authorList>
            <person name="Koutsovoulos G."/>
            <person name="Danchin GJ E."/>
        </authorList>
    </citation>
    <scope>NUCLEOTIDE SEQUENCE [LARGE SCALE GENOMIC DNA]</scope>
</reference>
<dbReference type="EMBL" id="CAJEWN010001802">
    <property type="protein sequence ID" value="CAD2200127.1"/>
    <property type="molecule type" value="Genomic_DNA"/>
</dbReference>